<gene>
    <name evidence="4" type="ORF">ISN45_At01g056760</name>
</gene>
<dbReference type="InterPro" id="IPR001810">
    <property type="entry name" value="F-box_dom"/>
</dbReference>
<accession>A0A8T2GU01</accession>
<dbReference type="Pfam" id="PF08387">
    <property type="entry name" value="FBD"/>
    <property type="match status" value="1"/>
</dbReference>
<protein>
    <submittedName>
        <fullName evidence="4">Leucine-rich repeat 2</fullName>
    </submittedName>
</protein>
<dbReference type="EMBL" id="JAEFBK010000001">
    <property type="protein sequence ID" value="KAG7650740.1"/>
    <property type="molecule type" value="Genomic_DNA"/>
</dbReference>
<reference evidence="4 5" key="1">
    <citation type="submission" date="2020-12" db="EMBL/GenBank/DDBJ databases">
        <title>Concerted genomic and epigenomic changes stabilize Arabidopsis allopolyploids.</title>
        <authorList>
            <person name="Chen Z."/>
        </authorList>
    </citation>
    <scope>NUCLEOTIDE SEQUENCE [LARGE SCALE GENOMIC DNA]</scope>
    <source>
        <strain evidence="4">Allo738</strain>
        <tissue evidence="4">Leaf</tissue>
    </source>
</reference>
<dbReference type="InterPro" id="IPR050232">
    <property type="entry name" value="FBL13/AtMIF1-like"/>
</dbReference>
<sequence length="454" mass="52410">DEDKRVRTKRSYSPESSDKKSGYEVDWVRDLPESLLCHILLNLPTKDVIKNCVLSTKWRYLWRYVPGLDLDCSDFTEYNTFVSFVDRFLSSNTESYLNKFKLGFDCDLVGDEETGNAQMARWINDVVKRKVQHLDLEWGALEIPPIVYVCKSLVSLKLCGVMLPNPEFVCLPSVKVIVLDWVKFANDLALEMLISGCLVLKSLTLCRSNNDNVKVLRVRSQSLLSFNYNGPNTMGPEYEELIVEIDTPKLQDLTLSHRMTASFIIENLSSLVEADIDIEFNFCRGKKFDPDDLPKREMIRNFLVGLSRVKTMTIAACTLEVIYDYSRCEPLPLFPNLSFFSVEFYQKRWEILPFFFKSCSNLKSLVLESDYFPRKRTSIISEPRCLLSSLEYVKIEFALDKGKMELVRYLLENSPILKKLTLSLDHSSRKKSCVILRELITIPRCSTSCRVIVL</sequence>
<dbReference type="AlphaFoldDB" id="A0A8T2GU01"/>
<dbReference type="Proteomes" id="UP000694240">
    <property type="component" value="Chromosome 1"/>
</dbReference>
<dbReference type="Pfam" id="PF24758">
    <property type="entry name" value="LRR_At5g56370"/>
    <property type="match status" value="1"/>
</dbReference>
<keyword evidence="5" id="KW-1185">Reference proteome</keyword>
<dbReference type="InterPro" id="IPR055411">
    <property type="entry name" value="LRR_FXL15/At3g58940/PEG3-like"/>
</dbReference>
<organism evidence="4 5">
    <name type="scientific">Arabidopsis thaliana x Arabidopsis arenosa</name>
    <dbReference type="NCBI Taxonomy" id="1240361"/>
    <lineage>
        <taxon>Eukaryota</taxon>
        <taxon>Viridiplantae</taxon>
        <taxon>Streptophyta</taxon>
        <taxon>Embryophyta</taxon>
        <taxon>Tracheophyta</taxon>
        <taxon>Spermatophyta</taxon>
        <taxon>Magnoliopsida</taxon>
        <taxon>eudicotyledons</taxon>
        <taxon>Gunneridae</taxon>
        <taxon>Pentapetalae</taxon>
        <taxon>rosids</taxon>
        <taxon>malvids</taxon>
        <taxon>Brassicales</taxon>
        <taxon>Brassicaceae</taxon>
        <taxon>Camelineae</taxon>
        <taxon>Arabidopsis</taxon>
    </lineage>
</organism>
<comment type="caution">
    <text evidence="4">The sequence shown here is derived from an EMBL/GenBank/DDBJ whole genome shotgun (WGS) entry which is preliminary data.</text>
</comment>
<feature type="region of interest" description="Disordered" evidence="1">
    <location>
        <begin position="1"/>
        <end position="20"/>
    </location>
</feature>
<feature type="domain" description="FBD" evidence="3">
    <location>
        <begin position="384"/>
        <end position="454"/>
    </location>
</feature>
<dbReference type="InterPro" id="IPR006566">
    <property type="entry name" value="FBD"/>
</dbReference>
<dbReference type="CDD" id="cd22160">
    <property type="entry name" value="F-box_AtFBL13-like"/>
    <property type="match status" value="1"/>
</dbReference>
<evidence type="ECO:0000256" key="1">
    <source>
        <dbReference type="SAM" id="MobiDB-lite"/>
    </source>
</evidence>
<evidence type="ECO:0000259" key="2">
    <source>
        <dbReference type="SMART" id="SM00256"/>
    </source>
</evidence>
<name>A0A8T2GU01_9BRAS</name>
<dbReference type="PANTHER" id="PTHR31900">
    <property type="entry name" value="F-BOX/RNI SUPERFAMILY PROTEIN-RELATED"/>
    <property type="match status" value="1"/>
</dbReference>
<proteinExistence type="predicted"/>
<feature type="compositionally biased region" description="Basic residues" evidence="1">
    <location>
        <begin position="1"/>
        <end position="10"/>
    </location>
</feature>
<dbReference type="SMART" id="SM00579">
    <property type="entry name" value="FBD"/>
    <property type="match status" value="1"/>
</dbReference>
<dbReference type="Pfam" id="PF00646">
    <property type="entry name" value="F-box"/>
    <property type="match status" value="1"/>
</dbReference>
<dbReference type="PANTHER" id="PTHR31900:SF33">
    <property type="entry name" value="PROTEIN WITH RNI-LIKE_FBD-LIKE DOMAIN"/>
    <property type="match status" value="1"/>
</dbReference>
<feature type="domain" description="F-box" evidence="2">
    <location>
        <begin position="31"/>
        <end position="70"/>
    </location>
</feature>
<feature type="non-terminal residue" evidence="4">
    <location>
        <position position="454"/>
    </location>
</feature>
<dbReference type="InterPro" id="IPR053781">
    <property type="entry name" value="F-box_AtFBL13-like"/>
</dbReference>
<evidence type="ECO:0000259" key="3">
    <source>
        <dbReference type="SMART" id="SM00579"/>
    </source>
</evidence>
<dbReference type="SMART" id="SM00256">
    <property type="entry name" value="FBOX"/>
    <property type="match status" value="1"/>
</dbReference>
<evidence type="ECO:0000313" key="5">
    <source>
        <dbReference type="Proteomes" id="UP000694240"/>
    </source>
</evidence>
<evidence type="ECO:0000313" key="4">
    <source>
        <dbReference type="EMBL" id="KAG7650740.1"/>
    </source>
</evidence>